<evidence type="ECO:0000313" key="1">
    <source>
        <dbReference type="EMBL" id="KAJ6718702.1"/>
    </source>
</evidence>
<gene>
    <name evidence="1" type="ORF">OIU79_006550</name>
</gene>
<dbReference type="Proteomes" id="UP001151532">
    <property type="component" value="Chromosome 10"/>
</dbReference>
<comment type="caution">
    <text evidence="1">The sequence shown here is derived from an EMBL/GenBank/DDBJ whole genome shotgun (WGS) entry which is preliminary data.</text>
</comment>
<evidence type="ECO:0000313" key="2">
    <source>
        <dbReference type="Proteomes" id="UP001151532"/>
    </source>
</evidence>
<reference evidence="1" key="1">
    <citation type="submission" date="2022-11" db="EMBL/GenBank/DDBJ databases">
        <authorList>
            <person name="Hyden B.L."/>
            <person name="Feng K."/>
            <person name="Yates T."/>
            <person name="Jawdy S."/>
            <person name="Smart L.B."/>
            <person name="Muchero W."/>
        </authorList>
    </citation>
    <scope>NUCLEOTIDE SEQUENCE</scope>
    <source>
        <tissue evidence="1">Shoot tip</tissue>
    </source>
</reference>
<dbReference type="AlphaFoldDB" id="A0A9Q0TVQ1"/>
<keyword evidence="2" id="KW-1185">Reference proteome</keyword>
<reference evidence="1" key="2">
    <citation type="journal article" date="2023" name="Int. J. Mol. Sci.">
        <title>De Novo Assembly and Annotation of 11 Diverse Shrub Willow (Salix) Genomes Reveals Novel Gene Organization in Sex-Linked Regions.</title>
        <authorList>
            <person name="Hyden B."/>
            <person name="Feng K."/>
            <person name="Yates T.B."/>
            <person name="Jawdy S."/>
            <person name="Cereghino C."/>
            <person name="Smart L.B."/>
            <person name="Muchero W."/>
        </authorList>
    </citation>
    <scope>NUCLEOTIDE SEQUENCE</scope>
    <source>
        <tissue evidence="1">Shoot tip</tissue>
    </source>
</reference>
<name>A0A9Q0TVQ1_SALPP</name>
<accession>A0A9Q0TVQ1</accession>
<sequence length="98" mass="10478">MLGSQASLLSRSLYSRLRDELTQRAETVSWGECGGVASEECSSGLMEGAVSFASRACSPGEVAAGICNEEGLRRRAEAEGHEVLARTGGRSIRILREF</sequence>
<dbReference type="EMBL" id="JAPFFK010000014">
    <property type="protein sequence ID" value="KAJ6718702.1"/>
    <property type="molecule type" value="Genomic_DNA"/>
</dbReference>
<proteinExistence type="predicted"/>
<protein>
    <submittedName>
        <fullName evidence="1">Uncharacterized protein</fullName>
    </submittedName>
</protein>
<organism evidence="1 2">
    <name type="scientific">Salix purpurea</name>
    <name type="common">Purple osier willow</name>
    <dbReference type="NCBI Taxonomy" id="77065"/>
    <lineage>
        <taxon>Eukaryota</taxon>
        <taxon>Viridiplantae</taxon>
        <taxon>Streptophyta</taxon>
        <taxon>Embryophyta</taxon>
        <taxon>Tracheophyta</taxon>
        <taxon>Spermatophyta</taxon>
        <taxon>Magnoliopsida</taxon>
        <taxon>eudicotyledons</taxon>
        <taxon>Gunneridae</taxon>
        <taxon>Pentapetalae</taxon>
        <taxon>rosids</taxon>
        <taxon>fabids</taxon>
        <taxon>Malpighiales</taxon>
        <taxon>Salicaceae</taxon>
        <taxon>Saliceae</taxon>
        <taxon>Salix</taxon>
    </lineage>
</organism>